<sequence>MNSIHDILTTKEMLTHHNGLITGVHITFYISPLVQTGGLVLGLIAASTILGFLHFIDNRKDENVLASVFAGFTEGRIWAFILTWILQYIFTLLWTLLLIIPGIIKAYSYAMSIYIVDDLKRQGKNLSATEAITRSKHLMKGHKWELFVLDLSFLGWWFLATLTLGIGYLWLYPYILTTRAEFYRGLIAQNPTVLAD</sequence>
<feature type="transmembrane region" description="Helical" evidence="1">
    <location>
        <begin position="154"/>
        <end position="175"/>
    </location>
</feature>
<evidence type="ECO:0000256" key="1">
    <source>
        <dbReference type="SAM" id="Phobius"/>
    </source>
</evidence>
<dbReference type="EMBL" id="AEUV02000002">
    <property type="protein sequence ID" value="EHI74321.1"/>
    <property type="molecule type" value="Genomic_DNA"/>
</dbReference>
<dbReference type="STRING" id="873449.STRCR_0165"/>
<protein>
    <recommendedName>
        <fullName evidence="4">Integral membrane protein</fullName>
    </recommendedName>
</protein>
<reference evidence="2" key="1">
    <citation type="submission" date="2011-07" db="EMBL/GenBank/DDBJ databases">
        <authorList>
            <person name="Stanhope M.J."/>
            <person name="Durkin A.S."/>
            <person name="Hostetler J."/>
            <person name="Kim M."/>
            <person name="Radune D."/>
            <person name="Singh I."/>
            <person name="Town C.D."/>
        </authorList>
    </citation>
    <scope>NUCLEOTIDE SEQUENCE [LARGE SCALE GENOMIC DNA]</scope>
    <source>
        <strain evidence="2">HS-6</strain>
    </source>
</reference>
<gene>
    <name evidence="2" type="ORF">STRCR_0165</name>
</gene>
<dbReference type="eggNOG" id="COG5523">
    <property type="taxonomic scope" value="Bacteria"/>
</dbReference>
<dbReference type="AlphaFoldDB" id="G5JNC8"/>
<evidence type="ECO:0008006" key="4">
    <source>
        <dbReference type="Google" id="ProtNLM"/>
    </source>
</evidence>
<dbReference type="Proteomes" id="UP000004322">
    <property type="component" value="Unassembled WGS sequence"/>
</dbReference>
<keyword evidence="1" id="KW-0472">Membrane</keyword>
<dbReference type="InterPro" id="IPR010380">
    <property type="entry name" value="DUF975"/>
</dbReference>
<keyword evidence="1" id="KW-0812">Transmembrane</keyword>
<feature type="transmembrane region" description="Helical" evidence="1">
    <location>
        <begin position="37"/>
        <end position="56"/>
    </location>
</feature>
<feature type="transmembrane region" description="Helical" evidence="1">
    <location>
        <begin position="77"/>
        <end position="104"/>
    </location>
</feature>
<dbReference type="PANTHER" id="PTHR40076">
    <property type="entry name" value="MEMBRANE PROTEIN-RELATED"/>
    <property type="match status" value="1"/>
</dbReference>
<dbReference type="Pfam" id="PF06161">
    <property type="entry name" value="DUF975"/>
    <property type="match status" value="1"/>
</dbReference>
<evidence type="ECO:0000313" key="2">
    <source>
        <dbReference type="EMBL" id="EHI74321.1"/>
    </source>
</evidence>
<keyword evidence="1" id="KW-1133">Transmembrane helix</keyword>
<name>G5JNC8_STRCG</name>
<organism evidence="2 3">
    <name type="scientific">Streptococcus criceti HS-6</name>
    <dbReference type="NCBI Taxonomy" id="873449"/>
    <lineage>
        <taxon>Bacteria</taxon>
        <taxon>Bacillati</taxon>
        <taxon>Bacillota</taxon>
        <taxon>Bacilli</taxon>
        <taxon>Lactobacillales</taxon>
        <taxon>Streptococcaceae</taxon>
        <taxon>Streptococcus</taxon>
    </lineage>
</organism>
<accession>G5JNC8</accession>
<comment type="caution">
    <text evidence="2">The sequence shown here is derived from an EMBL/GenBank/DDBJ whole genome shotgun (WGS) entry which is preliminary data.</text>
</comment>
<keyword evidence="3" id="KW-1185">Reference proteome</keyword>
<dbReference type="PANTHER" id="PTHR40076:SF1">
    <property type="entry name" value="MEMBRANE PROTEIN"/>
    <property type="match status" value="1"/>
</dbReference>
<evidence type="ECO:0000313" key="3">
    <source>
        <dbReference type="Proteomes" id="UP000004322"/>
    </source>
</evidence>
<proteinExistence type="predicted"/>